<dbReference type="PANTHER" id="PTHR39201">
    <property type="entry name" value="EXPORTED PROTEIN-RELATED"/>
    <property type="match status" value="1"/>
</dbReference>
<evidence type="ECO:0000313" key="1">
    <source>
        <dbReference type="EMBL" id="EKE30113.1"/>
    </source>
</evidence>
<dbReference type="SUPFAM" id="SSF52218">
    <property type="entry name" value="Flavoproteins"/>
    <property type="match status" value="1"/>
</dbReference>
<name>K2G4E7_9BACT</name>
<dbReference type="AlphaFoldDB" id="K2G4E7"/>
<dbReference type="PANTHER" id="PTHR39201:SF1">
    <property type="entry name" value="FLAVODOXIN-LIKE DOMAIN-CONTAINING PROTEIN"/>
    <property type="match status" value="1"/>
</dbReference>
<protein>
    <recommendedName>
        <fullName evidence="2">Flavodoxin</fullName>
    </recommendedName>
</protein>
<sequence>MNAIIIYYSLDWNTKMISEVIWSELKAEMEAIETAQQLDKPESFMQYVSWIRMILLNKLPEIKPLKSNLNEYGLIIIWTPIWAWKACAPVLSLLTKFPLKNRKMAIFCCHWSPSISKALYKMREELAWNEIIWETDFREPMKIDTEIQIEKAKAWAKWILNNLT</sequence>
<gene>
    <name evidence="1" type="ORF">ACD_2C00041G0001</name>
</gene>
<dbReference type="EMBL" id="AMFJ01000041">
    <property type="protein sequence ID" value="EKE30113.1"/>
    <property type="molecule type" value="Genomic_DNA"/>
</dbReference>
<comment type="caution">
    <text evidence="1">The sequence shown here is derived from an EMBL/GenBank/DDBJ whole genome shotgun (WGS) entry which is preliminary data.</text>
</comment>
<proteinExistence type="predicted"/>
<evidence type="ECO:0008006" key="2">
    <source>
        <dbReference type="Google" id="ProtNLM"/>
    </source>
</evidence>
<accession>K2G4E7</accession>
<organism evidence="1">
    <name type="scientific">uncultured bacterium</name>
    <name type="common">gcode 4</name>
    <dbReference type="NCBI Taxonomy" id="1234023"/>
    <lineage>
        <taxon>Bacteria</taxon>
        <taxon>environmental samples</taxon>
    </lineage>
</organism>
<dbReference type="InterPro" id="IPR029039">
    <property type="entry name" value="Flavoprotein-like_sf"/>
</dbReference>
<dbReference type="Gene3D" id="3.40.50.360">
    <property type="match status" value="1"/>
</dbReference>
<reference evidence="1" key="1">
    <citation type="journal article" date="2012" name="Science">
        <title>Fermentation, hydrogen, and sulfur metabolism in multiple uncultivated bacterial phyla.</title>
        <authorList>
            <person name="Wrighton K.C."/>
            <person name="Thomas B.C."/>
            <person name="Sharon I."/>
            <person name="Miller C.S."/>
            <person name="Castelle C.J."/>
            <person name="VerBerkmoes N.C."/>
            <person name="Wilkins M.J."/>
            <person name="Hettich R.L."/>
            <person name="Lipton M.S."/>
            <person name="Williams K.H."/>
            <person name="Long P.E."/>
            <person name="Banfield J.F."/>
        </authorList>
    </citation>
    <scope>NUCLEOTIDE SEQUENCE [LARGE SCALE GENOMIC DNA]</scope>
</reference>